<reference evidence="3" key="1">
    <citation type="submission" date="2022-01" db="EMBL/GenBank/DDBJ databases">
        <title>Colwellia maritima, isolated from seawater.</title>
        <authorList>
            <person name="Kristyanto S."/>
            <person name="Jung J."/>
            <person name="Jeon C.O."/>
        </authorList>
    </citation>
    <scope>NUCLEOTIDE SEQUENCE</scope>
    <source>
        <strain evidence="3">MSW7</strain>
    </source>
</reference>
<name>A0ABS9X3T6_9GAMM</name>
<feature type="domain" description="EfeO-type cupredoxin-like" evidence="2">
    <location>
        <begin position="12"/>
        <end position="117"/>
    </location>
</feature>
<evidence type="ECO:0000259" key="2">
    <source>
        <dbReference type="Pfam" id="PF13473"/>
    </source>
</evidence>
<evidence type="ECO:0000256" key="1">
    <source>
        <dbReference type="SAM" id="Phobius"/>
    </source>
</evidence>
<comment type="caution">
    <text evidence="3">The sequence shown here is derived from an EMBL/GenBank/DDBJ whole genome shotgun (WGS) entry which is preliminary data.</text>
</comment>
<evidence type="ECO:0000313" key="3">
    <source>
        <dbReference type="EMBL" id="MCI2283727.1"/>
    </source>
</evidence>
<dbReference type="RefSeq" id="WP_242285888.1">
    <property type="nucleotide sequence ID" value="NZ_JAKKSL010000002.1"/>
</dbReference>
<proteinExistence type="predicted"/>
<dbReference type="EMBL" id="JAKKSL010000002">
    <property type="protein sequence ID" value="MCI2283727.1"/>
    <property type="molecule type" value="Genomic_DNA"/>
</dbReference>
<sequence length="120" mass="13496">MMIINLIGLVLIALVVWWFWLYKPTKAVDASVESTTVVVNNGIYEPSRIKVLEGKKTTLQFLRKDGSPCAATVLFPAFEISEELPLNANKTIELPSMLSGEYLFHCPMKMYTGTLIVEKE</sequence>
<accession>A0ABS9X3T6</accession>
<dbReference type="InterPro" id="IPR008972">
    <property type="entry name" value="Cupredoxin"/>
</dbReference>
<gene>
    <name evidence="3" type="ORF">L3081_10380</name>
</gene>
<organism evidence="3 4">
    <name type="scientific">Colwellia maritima</name>
    <dbReference type="NCBI Taxonomy" id="2912588"/>
    <lineage>
        <taxon>Bacteria</taxon>
        <taxon>Pseudomonadati</taxon>
        <taxon>Pseudomonadota</taxon>
        <taxon>Gammaproteobacteria</taxon>
        <taxon>Alteromonadales</taxon>
        <taxon>Colwelliaceae</taxon>
        <taxon>Colwellia</taxon>
    </lineage>
</organism>
<protein>
    <submittedName>
        <fullName evidence="3">Cupredoxin domain-containing protein</fullName>
    </submittedName>
</protein>
<evidence type="ECO:0000313" key="4">
    <source>
        <dbReference type="Proteomes" id="UP001139646"/>
    </source>
</evidence>
<dbReference type="Gene3D" id="2.60.40.420">
    <property type="entry name" value="Cupredoxins - blue copper proteins"/>
    <property type="match status" value="1"/>
</dbReference>
<feature type="transmembrane region" description="Helical" evidence="1">
    <location>
        <begin position="6"/>
        <end position="22"/>
    </location>
</feature>
<dbReference type="SUPFAM" id="SSF49503">
    <property type="entry name" value="Cupredoxins"/>
    <property type="match status" value="1"/>
</dbReference>
<keyword evidence="4" id="KW-1185">Reference proteome</keyword>
<keyword evidence="1" id="KW-0472">Membrane</keyword>
<keyword evidence="1" id="KW-1133">Transmembrane helix</keyword>
<dbReference type="Proteomes" id="UP001139646">
    <property type="component" value="Unassembled WGS sequence"/>
</dbReference>
<keyword evidence="1" id="KW-0812">Transmembrane</keyword>
<dbReference type="Pfam" id="PF13473">
    <property type="entry name" value="Cupredoxin_1"/>
    <property type="match status" value="1"/>
</dbReference>
<dbReference type="InterPro" id="IPR028096">
    <property type="entry name" value="EfeO_Cupredoxin"/>
</dbReference>